<accession>A0A165UCS2</accession>
<feature type="region of interest" description="Disordered" evidence="1">
    <location>
        <begin position="434"/>
        <end position="588"/>
    </location>
</feature>
<dbReference type="InParanoid" id="A0A165UCS2"/>
<feature type="compositionally biased region" description="Polar residues" evidence="1">
    <location>
        <begin position="1"/>
        <end position="13"/>
    </location>
</feature>
<feature type="compositionally biased region" description="Basic residues" evidence="1">
    <location>
        <begin position="455"/>
        <end position="467"/>
    </location>
</feature>
<feature type="compositionally biased region" description="Low complexity" evidence="1">
    <location>
        <begin position="57"/>
        <end position="70"/>
    </location>
</feature>
<protein>
    <submittedName>
        <fullName evidence="2">Uncharacterized protein</fullName>
    </submittedName>
</protein>
<feature type="region of interest" description="Disordered" evidence="1">
    <location>
        <begin position="186"/>
        <end position="237"/>
    </location>
</feature>
<feature type="compositionally biased region" description="Basic and acidic residues" evidence="1">
    <location>
        <begin position="468"/>
        <end position="479"/>
    </location>
</feature>
<gene>
    <name evidence="2" type="ORF">NEOLEDRAFT_1233178</name>
</gene>
<dbReference type="AlphaFoldDB" id="A0A165UCS2"/>
<dbReference type="EMBL" id="KV425559">
    <property type="protein sequence ID" value="KZT27960.1"/>
    <property type="molecule type" value="Genomic_DNA"/>
</dbReference>
<feature type="compositionally biased region" description="Basic residues" evidence="1">
    <location>
        <begin position="545"/>
        <end position="554"/>
    </location>
</feature>
<sequence>MSYGINRNYSRVQIESEPWGVEEGSKRGFPTSNKREVEYHPPPRPAITHPSSAANTAAASQRPQQAAQSSCHTHGDSWKEVSPGVLSDGRWTRDHPLFHSYISIVKKKYGASVQVDGLDTSGLNAFPVPSDPRIYALAAICKEPYPDDPAWWIFFKARRWKESQIIINTELHASLAASISTMAWSPDPRSGLAPTQSEGQEDASSESVERKFDEMEHAVDDADPNTEAGASSVPVSRKRRRRFKLTLPMKYKIAKNTEEPMQNTVVDDDATENLIDSDETMIDIIGDVPLASPPQKSTKATVRVGKDVQNPTRFGARMHAKNNVASGADIEEPSVAENKPAAATSNAVDLEAAQILHSFKVDTQPEMSASGSSTAVRVYGSDATAVARGPRVPKTLLTGPANDVDAKSVTNWNSNVRADTKVLGVILEVPKSENVEASKPKSNELKTDEPEPKNTKGKGKSKFSPKSKSKDKDKEKTNADVDVAQGVGEAIPAHPKTRTRKTSTIAKKEVVVALVEPESAASEPGPSGEEAKKAPSSTLGPTTRRTTRTRRKTRKAIEAAENAAQAPKRRSTTRKKAAVAAASSTESK</sequence>
<organism evidence="2 3">
    <name type="scientific">Neolentinus lepideus HHB14362 ss-1</name>
    <dbReference type="NCBI Taxonomy" id="1314782"/>
    <lineage>
        <taxon>Eukaryota</taxon>
        <taxon>Fungi</taxon>
        <taxon>Dikarya</taxon>
        <taxon>Basidiomycota</taxon>
        <taxon>Agaricomycotina</taxon>
        <taxon>Agaricomycetes</taxon>
        <taxon>Gloeophyllales</taxon>
        <taxon>Gloeophyllaceae</taxon>
        <taxon>Neolentinus</taxon>
    </lineage>
</organism>
<keyword evidence="3" id="KW-1185">Reference proteome</keyword>
<dbReference type="Proteomes" id="UP000076761">
    <property type="component" value="Unassembled WGS sequence"/>
</dbReference>
<evidence type="ECO:0000313" key="3">
    <source>
        <dbReference type="Proteomes" id="UP000076761"/>
    </source>
</evidence>
<feature type="compositionally biased region" description="Basic residues" evidence="1">
    <location>
        <begin position="567"/>
        <end position="577"/>
    </location>
</feature>
<feature type="compositionally biased region" description="Basic and acidic residues" evidence="1">
    <location>
        <begin position="434"/>
        <end position="454"/>
    </location>
</feature>
<evidence type="ECO:0000256" key="1">
    <source>
        <dbReference type="SAM" id="MobiDB-lite"/>
    </source>
</evidence>
<proteinExistence type="predicted"/>
<feature type="compositionally biased region" description="Basic and acidic residues" evidence="1">
    <location>
        <begin position="207"/>
        <end position="220"/>
    </location>
</feature>
<name>A0A165UCS2_9AGAM</name>
<evidence type="ECO:0000313" key="2">
    <source>
        <dbReference type="EMBL" id="KZT27960.1"/>
    </source>
</evidence>
<feature type="region of interest" description="Disordered" evidence="1">
    <location>
        <begin position="1"/>
        <end position="79"/>
    </location>
</feature>
<dbReference type="OrthoDB" id="3308423at2759"/>
<reference evidence="2 3" key="1">
    <citation type="journal article" date="2016" name="Mol. Biol. Evol.">
        <title>Comparative Genomics of Early-Diverging Mushroom-Forming Fungi Provides Insights into the Origins of Lignocellulose Decay Capabilities.</title>
        <authorList>
            <person name="Nagy L.G."/>
            <person name="Riley R."/>
            <person name="Tritt A."/>
            <person name="Adam C."/>
            <person name="Daum C."/>
            <person name="Floudas D."/>
            <person name="Sun H."/>
            <person name="Yadav J.S."/>
            <person name="Pangilinan J."/>
            <person name="Larsson K.H."/>
            <person name="Matsuura K."/>
            <person name="Barry K."/>
            <person name="Labutti K."/>
            <person name="Kuo R."/>
            <person name="Ohm R.A."/>
            <person name="Bhattacharya S.S."/>
            <person name="Shirouzu T."/>
            <person name="Yoshinaga Y."/>
            <person name="Martin F.M."/>
            <person name="Grigoriev I.V."/>
            <person name="Hibbett D.S."/>
        </authorList>
    </citation>
    <scope>NUCLEOTIDE SEQUENCE [LARGE SCALE GENOMIC DNA]</scope>
    <source>
        <strain evidence="2 3">HHB14362 ss-1</strain>
    </source>
</reference>